<dbReference type="EC" id="2.3.1.47" evidence="9"/>
<feature type="binding site" evidence="9">
    <location>
        <position position="23"/>
    </location>
    <ligand>
        <name>substrate</name>
    </ligand>
</feature>
<evidence type="ECO:0000256" key="9">
    <source>
        <dbReference type="HAMAP-Rule" id="MF_01693"/>
    </source>
</evidence>
<organism evidence="12 13">
    <name type="scientific">Aliivibrio logei</name>
    <name type="common">Vibrio logei</name>
    <dbReference type="NCBI Taxonomy" id="688"/>
    <lineage>
        <taxon>Bacteria</taxon>
        <taxon>Pseudomonadati</taxon>
        <taxon>Pseudomonadota</taxon>
        <taxon>Gammaproteobacteria</taxon>
        <taxon>Vibrionales</taxon>
        <taxon>Vibrionaceae</taxon>
        <taxon>Aliivibrio</taxon>
    </lineage>
</organism>
<dbReference type="InterPro" id="IPR004723">
    <property type="entry name" value="AONS_Archaea/Proteobacteria"/>
</dbReference>
<comment type="cofactor">
    <cofactor evidence="1 9 10">
        <name>pyridoxal 5'-phosphate</name>
        <dbReference type="ChEBI" id="CHEBI:597326"/>
    </cofactor>
</comment>
<feature type="binding site" evidence="9">
    <location>
        <position position="181"/>
    </location>
    <ligand>
        <name>pyridoxal 5'-phosphate</name>
        <dbReference type="ChEBI" id="CHEBI:597326"/>
    </ligand>
</feature>
<evidence type="ECO:0000256" key="1">
    <source>
        <dbReference type="ARBA" id="ARBA00001933"/>
    </source>
</evidence>
<dbReference type="HAMAP" id="MF_01693">
    <property type="entry name" value="BioF_aminotrans_2"/>
    <property type="match status" value="1"/>
</dbReference>
<feature type="binding site" evidence="9">
    <location>
        <position position="235"/>
    </location>
    <ligand>
        <name>pyridoxal 5'-phosphate</name>
        <dbReference type="ChEBI" id="CHEBI:597326"/>
    </ligand>
</feature>
<dbReference type="OrthoDB" id="9807157at2"/>
<dbReference type="InterPro" id="IPR004839">
    <property type="entry name" value="Aminotransferase_I/II_large"/>
</dbReference>
<dbReference type="UniPathway" id="UPA00078"/>
<evidence type="ECO:0000256" key="5">
    <source>
        <dbReference type="ARBA" id="ARBA00022679"/>
    </source>
</evidence>
<dbReference type="InterPro" id="IPR001917">
    <property type="entry name" value="Aminotrans_II_pyridoxalP_BS"/>
</dbReference>
<evidence type="ECO:0000313" key="13">
    <source>
        <dbReference type="Proteomes" id="UP000093523"/>
    </source>
</evidence>
<evidence type="ECO:0000256" key="6">
    <source>
        <dbReference type="ARBA" id="ARBA00022756"/>
    </source>
</evidence>
<feature type="binding site" evidence="9">
    <location>
        <position position="135"/>
    </location>
    <ligand>
        <name>substrate</name>
    </ligand>
</feature>
<evidence type="ECO:0000256" key="4">
    <source>
        <dbReference type="ARBA" id="ARBA00011738"/>
    </source>
</evidence>
<gene>
    <name evidence="9" type="primary">bioF</name>
    <name evidence="12" type="ORF">A6E04_02945</name>
</gene>
<proteinExistence type="inferred from homology"/>
<keyword evidence="6 9" id="KW-0093">Biotin biosynthesis</keyword>
<evidence type="ECO:0000259" key="11">
    <source>
        <dbReference type="Pfam" id="PF00155"/>
    </source>
</evidence>
<dbReference type="InterPro" id="IPR015424">
    <property type="entry name" value="PyrdxlP-dep_Trfase"/>
</dbReference>
<dbReference type="InterPro" id="IPR015421">
    <property type="entry name" value="PyrdxlP-dep_Trfase_major"/>
</dbReference>
<dbReference type="STRING" id="688.A6E04_02945"/>
<evidence type="ECO:0000256" key="10">
    <source>
        <dbReference type="PIRSR" id="PIRSR604723-51"/>
    </source>
</evidence>
<reference evidence="12 13" key="1">
    <citation type="submission" date="2016-06" db="EMBL/GenBank/DDBJ databases">
        <authorList>
            <person name="Kjaerup R.B."/>
            <person name="Dalgaard T.S."/>
            <person name="Juul-Madsen H.R."/>
        </authorList>
    </citation>
    <scope>NUCLEOTIDE SEQUENCE [LARGE SCALE GENOMIC DNA]</scope>
    <source>
        <strain evidence="12 13">1S159</strain>
    </source>
</reference>
<dbReference type="Pfam" id="PF00155">
    <property type="entry name" value="Aminotran_1_2"/>
    <property type="match status" value="1"/>
</dbReference>
<protein>
    <recommendedName>
        <fullName evidence="9">8-amino-7-oxononanoate synthase</fullName>
        <shortName evidence="9">AONS</shortName>
        <ecNumber evidence="9">2.3.1.47</ecNumber>
    </recommendedName>
    <alternativeName>
        <fullName evidence="9">7-keto-8-amino-pelargonic acid synthase</fullName>
        <shortName evidence="9">7-KAP synthase</shortName>
        <shortName evidence="9">KAPA synthase</shortName>
    </alternativeName>
    <alternativeName>
        <fullName evidence="9">8-amino-7-ketopelargonate synthase</fullName>
    </alternativeName>
</protein>
<name>A0A1B9P2Z1_ALILO</name>
<evidence type="ECO:0000313" key="12">
    <source>
        <dbReference type="EMBL" id="OCH22877.1"/>
    </source>
</evidence>
<dbReference type="PANTHER" id="PTHR13693:SF100">
    <property type="entry name" value="8-AMINO-7-OXONONANOATE SYNTHASE"/>
    <property type="match status" value="1"/>
</dbReference>
<comment type="caution">
    <text evidence="12">The sequence shown here is derived from an EMBL/GenBank/DDBJ whole genome shotgun (WGS) entry which is preliminary data.</text>
</comment>
<dbReference type="GO" id="GO:0009102">
    <property type="term" value="P:biotin biosynthetic process"/>
    <property type="evidence" value="ECO:0007669"/>
    <property type="project" value="UniProtKB-UniRule"/>
</dbReference>
<dbReference type="Proteomes" id="UP000093523">
    <property type="component" value="Unassembled WGS sequence"/>
</dbReference>
<dbReference type="InterPro" id="IPR022834">
    <property type="entry name" value="AONS_Proteobacteria"/>
</dbReference>
<feature type="binding site" evidence="9">
    <location>
        <begin position="110"/>
        <end position="111"/>
    </location>
    <ligand>
        <name>pyridoxal 5'-phosphate</name>
        <dbReference type="ChEBI" id="CHEBI:597326"/>
    </ligand>
</feature>
<dbReference type="CDD" id="cd06454">
    <property type="entry name" value="KBL_like"/>
    <property type="match status" value="1"/>
</dbReference>
<dbReference type="RefSeq" id="WP_065609347.1">
    <property type="nucleotide sequence ID" value="NZ_CAWMPN010000004.1"/>
</dbReference>
<dbReference type="AlphaFoldDB" id="A0A1B9P2Z1"/>
<feature type="binding site" evidence="9">
    <location>
        <position position="351"/>
    </location>
    <ligand>
        <name>substrate</name>
    </ligand>
</feature>
<evidence type="ECO:0000256" key="2">
    <source>
        <dbReference type="ARBA" id="ARBA00004746"/>
    </source>
</evidence>
<keyword evidence="7 9" id="KW-0663">Pyridoxal phosphate</keyword>
<comment type="catalytic activity">
    <reaction evidence="8 9">
        <text>6-carboxyhexanoyl-[ACP] + L-alanine + H(+) = (8S)-8-amino-7-oxononanoate + holo-[ACP] + CO2</text>
        <dbReference type="Rhea" id="RHEA:42288"/>
        <dbReference type="Rhea" id="RHEA-COMP:9685"/>
        <dbReference type="Rhea" id="RHEA-COMP:9955"/>
        <dbReference type="ChEBI" id="CHEBI:15378"/>
        <dbReference type="ChEBI" id="CHEBI:16526"/>
        <dbReference type="ChEBI" id="CHEBI:57972"/>
        <dbReference type="ChEBI" id="CHEBI:64479"/>
        <dbReference type="ChEBI" id="CHEBI:78846"/>
        <dbReference type="ChEBI" id="CHEBI:149468"/>
        <dbReference type="EC" id="2.3.1.47"/>
    </reaction>
</comment>
<evidence type="ECO:0000256" key="7">
    <source>
        <dbReference type="ARBA" id="ARBA00022898"/>
    </source>
</evidence>
<dbReference type="PANTHER" id="PTHR13693">
    <property type="entry name" value="CLASS II AMINOTRANSFERASE/8-AMINO-7-OXONONANOATE SYNTHASE"/>
    <property type="match status" value="1"/>
</dbReference>
<dbReference type="InterPro" id="IPR050087">
    <property type="entry name" value="AON_synthase_class-II"/>
</dbReference>
<feature type="binding site" evidence="9">
    <location>
        <position position="209"/>
    </location>
    <ligand>
        <name>pyridoxal 5'-phosphate</name>
        <dbReference type="ChEBI" id="CHEBI:597326"/>
    </ligand>
</feature>
<comment type="subunit">
    <text evidence="4 9">Homodimer.</text>
</comment>
<evidence type="ECO:0000256" key="8">
    <source>
        <dbReference type="ARBA" id="ARBA00047715"/>
    </source>
</evidence>
<dbReference type="GO" id="GO:0008710">
    <property type="term" value="F:8-amino-7-oxononanoate synthase activity"/>
    <property type="evidence" value="ECO:0007669"/>
    <property type="project" value="UniProtKB-UniRule"/>
</dbReference>
<dbReference type="InterPro" id="IPR015422">
    <property type="entry name" value="PyrdxlP-dep_Trfase_small"/>
</dbReference>
<sequence length="383" mass="41734">MKQAFSERISSALTLRKQAGLTRARTVIEQGNQSRLSVDGKWYLNFSGNDYLGLAGSQELTQAWQQGLSLYGSGSGASPLVTGYSKPHADLESQLAEWLGFDCAVLFNSGFSANQAILFSLLEKGDQVVQDKLNHASLMEAGILSPASMKRFKHNDVAHLDKLLKASICNPSLVVTEGVFSMDGDLSPLSELSRVTKENNAWFMVDDAHGCGVLGSHGRGCCDLYQITPDILVVTFGKAFGLSGAAVLCNVECGDYLSQFARHHVYSTAMPPAQAHALSHALSMIQQQEWRRKKLDELSQQFESELRSSVGVITTQTPIKPIIIGESETAMALSYSLKEKGMWTTAIRPPTVPLGTARLRVTLSANHSEKDIKLLTQAITELR</sequence>
<accession>A0A1B9P2Z1</accession>
<dbReference type="SUPFAM" id="SSF53383">
    <property type="entry name" value="PLP-dependent transferases"/>
    <property type="match status" value="1"/>
</dbReference>
<evidence type="ECO:0000256" key="3">
    <source>
        <dbReference type="ARBA" id="ARBA00010008"/>
    </source>
</evidence>
<feature type="domain" description="Aminotransferase class I/classII large" evidence="11">
    <location>
        <begin position="44"/>
        <end position="379"/>
    </location>
</feature>
<keyword evidence="5 9" id="KW-0808">Transferase</keyword>
<comment type="similarity">
    <text evidence="3 9">Belongs to the class-II pyridoxal-phosphate-dependent aminotransferase family. BioF subfamily.</text>
</comment>
<comment type="function">
    <text evidence="9">Catalyzes the decarboxylative condensation of pimeloyl-[acyl-carrier protein] and L-alanine to produce 8-amino-7-oxononanoate (AON), [acyl-carrier protein], and carbon dioxide.</text>
</comment>
<dbReference type="EMBL" id="MAJU01000004">
    <property type="protein sequence ID" value="OCH22877.1"/>
    <property type="molecule type" value="Genomic_DNA"/>
</dbReference>
<dbReference type="Gene3D" id="3.90.1150.10">
    <property type="entry name" value="Aspartate Aminotransferase, domain 1"/>
    <property type="match status" value="1"/>
</dbReference>
<dbReference type="Gene3D" id="3.40.640.10">
    <property type="entry name" value="Type I PLP-dependent aspartate aminotransferase-like (Major domain)"/>
    <property type="match status" value="1"/>
</dbReference>
<dbReference type="GO" id="GO:0030170">
    <property type="term" value="F:pyridoxal phosphate binding"/>
    <property type="evidence" value="ECO:0007669"/>
    <property type="project" value="UniProtKB-UniRule"/>
</dbReference>
<feature type="modified residue" description="N6-(pyridoxal phosphate)lysine" evidence="9 10">
    <location>
        <position position="238"/>
    </location>
</feature>
<dbReference type="PROSITE" id="PS00599">
    <property type="entry name" value="AA_TRANSFER_CLASS_2"/>
    <property type="match status" value="1"/>
</dbReference>
<comment type="pathway">
    <text evidence="2 9">Cofactor biosynthesis; biotin biosynthesis.</text>
</comment>
<dbReference type="NCBIfam" id="TIGR00858">
    <property type="entry name" value="bioF"/>
    <property type="match status" value="1"/>
</dbReference>